<evidence type="ECO:0008006" key="9">
    <source>
        <dbReference type="Google" id="ProtNLM"/>
    </source>
</evidence>
<keyword evidence="4" id="KW-0378">Hydrolase</keyword>
<proteinExistence type="predicted"/>
<evidence type="ECO:0000313" key="7">
    <source>
        <dbReference type="EMBL" id="KAK4225260.1"/>
    </source>
</evidence>
<dbReference type="InterPro" id="IPR024079">
    <property type="entry name" value="MetalloPept_cat_dom_sf"/>
</dbReference>
<keyword evidence="5" id="KW-0862">Zinc</keyword>
<evidence type="ECO:0000256" key="5">
    <source>
        <dbReference type="ARBA" id="ARBA00022833"/>
    </source>
</evidence>
<reference evidence="7" key="2">
    <citation type="submission" date="2023-05" db="EMBL/GenBank/DDBJ databases">
        <authorList>
            <consortium name="Lawrence Berkeley National Laboratory"/>
            <person name="Steindorff A."/>
            <person name="Hensen N."/>
            <person name="Bonometti L."/>
            <person name="Westerberg I."/>
            <person name="Brannstrom I.O."/>
            <person name="Guillou S."/>
            <person name="Cros-Aarteil S."/>
            <person name="Calhoun S."/>
            <person name="Haridas S."/>
            <person name="Kuo A."/>
            <person name="Mondo S."/>
            <person name="Pangilinan J."/>
            <person name="Riley R."/>
            <person name="Labutti K."/>
            <person name="Andreopoulos B."/>
            <person name="Lipzen A."/>
            <person name="Chen C."/>
            <person name="Yanf M."/>
            <person name="Daum C."/>
            <person name="Ng V."/>
            <person name="Clum A."/>
            <person name="Ohm R."/>
            <person name="Martin F."/>
            <person name="Silar P."/>
            <person name="Natvig D."/>
            <person name="Lalanne C."/>
            <person name="Gautier V."/>
            <person name="Ament-Velasquez S.L."/>
            <person name="Kruys A."/>
            <person name="Hutchinson M.I."/>
            <person name="Powell A.J."/>
            <person name="Barry K."/>
            <person name="Miller A.N."/>
            <person name="Grigoriev I.V."/>
            <person name="Debuchy R."/>
            <person name="Gladieux P."/>
            <person name="Thoren M.H."/>
            <person name="Johannesson H."/>
        </authorList>
    </citation>
    <scope>NUCLEOTIDE SEQUENCE</scope>
    <source>
        <strain evidence="7">CBS 990.96</strain>
    </source>
</reference>
<accession>A0AAN7GYS6</accession>
<dbReference type="GO" id="GO:0008237">
    <property type="term" value="F:metallopeptidase activity"/>
    <property type="evidence" value="ECO:0007669"/>
    <property type="project" value="UniProtKB-KW"/>
</dbReference>
<keyword evidence="8" id="KW-1185">Reference proteome</keyword>
<evidence type="ECO:0000256" key="4">
    <source>
        <dbReference type="ARBA" id="ARBA00022801"/>
    </source>
</evidence>
<dbReference type="PANTHER" id="PTHR15910">
    <property type="entry name" value="ARCHAEMETZINCIN"/>
    <property type="match status" value="1"/>
</dbReference>
<gene>
    <name evidence="7" type="ORF">QBC38DRAFT_483451</name>
</gene>
<evidence type="ECO:0000256" key="3">
    <source>
        <dbReference type="ARBA" id="ARBA00022723"/>
    </source>
</evidence>
<evidence type="ECO:0000256" key="1">
    <source>
        <dbReference type="ARBA" id="ARBA00001947"/>
    </source>
</evidence>
<protein>
    <recommendedName>
        <fullName evidence="9">Archaemetzincin-2</fullName>
    </recommendedName>
</protein>
<comment type="caution">
    <text evidence="7">The sequence shown here is derived from an EMBL/GenBank/DDBJ whole genome shotgun (WGS) entry which is preliminary data.</text>
</comment>
<dbReference type="CDD" id="cd11375">
    <property type="entry name" value="Peptidase_M54"/>
    <property type="match status" value="1"/>
</dbReference>
<dbReference type="GO" id="GO:0046872">
    <property type="term" value="F:metal ion binding"/>
    <property type="evidence" value="ECO:0007669"/>
    <property type="project" value="UniProtKB-KW"/>
</dbReference>
<dbReference type="InterPro" id="IPR012962">
    <property type="entry name" value="Pept_M54_archaemetzincn"/>
</dbReference>
<evidence type="ECO:0000256" key="2">
    <source>
        <dbReference type="ARBA" id="ARBA00022670"/>
    </source>
</evidence>
<dbReference type="SUPFAM" id="SSF55486">
    <property type="entry name" value="Metalloproteases ('zincins'), catalytic domain"/>
    <property type="match status" value="2"/>
</dbReference>
<evidence type="ECO:0000256" key="6">
    <source>
        <dbReference type="ARBA" id="ARBA00023049"/>
    </source>
</evidence>
<dbReference type="GO" id="GO:0006508">
    <property type="term" value="P:proteolysis"/>
    <property type="evidence" value="ECO:0007669"/>
    <property type="project" value="UniProtKB-KW"/>
</dbReference>
<dbReference type="Gene3D" id="3.40.390.10">
    <property type="entry name" value="Collagenase (Catalytic Domain)"/>
    <property type="match status" value="1"/>
</dbReference>
<evidence type="ECO:0000313" key="8">
    <source>
        <dbReference type="Proteomes" id="UP001301958"/>
    </source>
</evidence>
<keyword evidence="3" id="KW-0479">Metal-binding</keyword>
<dbReference type="EMBL" id="MU865371">
    <property type="protein sequence ID" value="KAK4225260.1"/>
    <property type="molecule type" value="Genomic_DNA"/>
</dbReference>
<reference evidence="7" key="1">
    <citation type="journal article" date="2023" name="Mol. Phylogenet. Evol.">
        <title>Genome-scale phylogeny and comparative genomics of the fungal order Sordariales.</title>
        <authorList>
            <person name="Hensen N."/>
            <person name="Bonometti L."/>
            <person name="Westerberg I."/>
            <person name="Brannstrom I.O."/>
            <person name="Guillou S."/>
            <person name="Cros-Aarteil S."/>
            <person name="Calhoun S."/>
            <person name="Haridas S."/>
            <person name="Kuo A."/>
            <person name="Mondo S."/>
            <person name="Pangilinan J."/>
            <person name="Riley R."/>
            <person name="LaButti K."/>
            <person name="Andreopoulos B."/>
            <person name="Lipzen A."/>
            <person name="Chen C."/>
            <person name="Yan M."/>
            <person name="Daum C."/>
            <person name="Ng V."/>
            <person name="Clum A."/>
            <person name="Steindorff A."/>
            <person name="Ohm R.A."/>
            <person name="Martin F."/>
            <person name="Silar P."/>
            <person name="Natvig D.O."/>
            <person name="Lalanne C."/>
            <person name="Gautier V."/>
            <person name="Ament-Velasquez S.L."/>
            <person name="Kruys A."/>
            <person name="Hutchinson M.I."/>
            <person name="Powell A.J."/>
            <person name="Barry K."/>
            <person name="Miller A.N."/>
            <person name="Grigoriev I.V."/>
            <person name="Debuchy R."/>
            <person name="Gladieux P."/>
            <person name="Hiltunen Thoren M."/>
            <person name="Johannesson H."/>
        </authorList>
    </citation>
    <scope>NUCLEOTIDE SEQUENCE</scope>
    <source>
        <strain evidence="7">CBS 990.96</strain>
    </source>
</reference>
<dbReference type="PANTHER" id="PTHR15910:SF1">
    <property type="entry name" value="ARCHAEMETZINCIN-2"/>
    <property type="match status" value="1"/>
</dbReference>
<keyword evidence="2" id="KW-0645">Protease</keyword>
<dbReference type="Pfam" id="PF07998">
    <property type="entry name" value="Peptidase_M54"/>
    <property type="match status" value="1"/>
</dbReference>
<organism evidence="7 8">
    <name type="scientific">Podospora fimiseda</name>
    <dbReference type="NCBI Taxonomy" id="252190"/>
    <lineage>
        <taxon>Eukaryota</taxon>
        <taxon>Fungi</taxon>
        <taxon>Dikarya</taxon>
        <taxon>Ascomycota</taxon>
        <taxon>Pezizomycotina</taxon>
        <taxon>Sordariomycetes</taxon>
        <taxon>Sordariomycetidae</taxon>
        <taxon>Sordariales</taxon>
        <taxon>Podosporaceae</taxon>
        <taxon>Podospora</taxon>
    </lineage>
</organism>
<dbReference type="AlphaFoldDB" id="A0AAN7GYS6"/>
<sequence>MPPACKHSKIQIEVAEQAEFEPSYKRPYYAQRLVATYQVKQRFLGVPTGPSIQKAHASVFPAPLVLPDDLLDFDEDEKNDHQNLYSYLRATYRKPPTSRKKTIYVAQVPDISPEVSQIKEWITPKPPGRVTKKNLKATPPRAEDVCDYLRAFYYPLPVKLLPETVAFVPWTDTGKNKDKYVGLQIGNGVTRIRTRPTKDKVFTRQLQLNDILDAAIAALPSDAHSLVMLVDHDTYEDEEDDFCCGRAYGGSRVCMVSSARYHPALDAMAKIDRSHMWPASHCKAYVEKMCGWEKNKATKKRKLEVISEDASTAEPGTPMRAAVDTMMAEGLRPEDDLDGLWYSRVARTVSHELGHCFQLAHCGYYACVMQGTAGVAEDVRQPPYLCEVCGLKVYHALKGVRRDVDQDEREDEIERYKVLLEFCDGKWGKVGMFAGFRGWLEQRIARSLRGVLSEEGKVFLAERENKKQRLE</sequence>
<comment type="cofactor">
    <cofactor evidence="1">
        <name>Zn(2+)</name>
        <dbReference type="ChEBI" id="CHEBI:29105"/>
    </cofactor>
</comment>
<dbReference type="Proteomes" id="UP001301958">
    <property type="component" value="Unassembled WGS sequence"/>
</dbReference>
<name>A0AAN7GYS6_9PEZI</name>
<keyword evidence="6" id="KW-0482">Metalloprotease</keyword>